<accession>A0ABC8LKJ1</accession>
<evidence type="ECO:0000313" key="1">
    <source>
        <dbReference type="EMBL" id="CAH8384070.1"/>
    </source>
</evidence>
<dbReference type="EMBL" id="CAKOAT010598488">
    <property type="protein sequence ID" value="CAH8384070.1"/>
    <property type="molecule type" value="Genomic_DNA"/>
</dbReference>
<dbReference type="SUPFAM" id="SSF52540">
    <property type="entry name" value="P-loop containing nucleoside triphosphate hydrolases"/>
    <property type="match status" value="1"/>
</dbReference>
<organism evidence="1 2">
    <name type="scientific">Eruca vesicaria subsp. sativa</name>
    <name type="common">Garden rocket</name>
    <name type="synonym">Eruca sativa</name>
    <dbReference type="NCBI Taxonomy" id="29727"/>
    <lineage>
        <taxon>Eukaryota</taxon>
        <taxon>Viridiplantae</taxon>
        <taxon>Streptophyta</taxon>
        <taxon>Embryophyta</taxon>
        <taxon>Tracheophyta</taxon>
        <taxon>Spermatophyta</taxon>
        <taxon>Magnoliopsida</taxon>
        <taxon>eudicotyledons</taxon>
        <taxon>Gunneridae</taxon>
        <taxon>Pentapetalae</taxon>
        <taxon>rosids</taxon>
        <taxon>malvids</taxon>
        <taxon>Brassicales</taxon>
        <taxon>Brassicaceae</taxon>
        <taxon>Brassiceae</taxon>
        <taxon>Eruca</taxon>
    </lineage>
</organism>
<dbReference type="PANTHER" id="PTHR45732">
    <property type="entry name" value="ADP-RIBOSYLATION FACTOR-LIKE PROTEIN 8"/>
    <property type="match status" value="1"/>
</dbReference>
<sequence length="70" mass="7870">MELSLVGLQNTGKTSLVNAIATGGYSEDMIPTVGFNMRKEWNYGGSFSGRGFCQRDLYVYRRIWVLSTLL</sequence>
<dbReference type="PANTHER" id="PTHR45732:SF12">
    <property type="entry name" value="ADP-RIBOSYLATION FACTOR-LIKE PROTEIN 8C"/>
    <property type="match status" value="1"/>
</dbReference>
<evidence type="ECO:0000313" key="2">
    <source>
        <dbReference type="Proteomes" id="UP001642260"/>
    </source>
</evidence>
<dbReference type="AlphaFoldDB" id="A0ABC8LKJ1"/>
<dbReference type="InterPro" id="IPR027417">
    <property type="entry name" value="P-loop_NTPase"/>
</dbReference>
<reference evidence="1 2" key="1">
    <citation type="submission" date="2022-03" db="EMBL/GenBank/DDBJ databases">
        <authorList>
            <person name="Macdonald S."/>
            <person name="Ahmed S."/>
            <person name="Newling K."/>
        </authorList>
    </citation>
    <scope>NUCLEOTIDE SEQUENCE [LARGE SCALE GENOMIC DNA]</scope>
</reference>
<gene>
    <name evidence="1" type="ORF">ERUC_LOCUS36553</name>
</gene>
<evidence type="ECO:0008006" key="3">
    <source>
        <dbReference type="Google" id="ProtNLM"/>
    </source>
</evidence>
<comment type="caution">
    <text evidence="1">The sequence shown here is derived from an EMBL/GenBank/DDBJ whole genome shotgun (WGS) entry which is preliminary data.</text>
</comment>
<keyword evidence="2" id="KW-1185">Reference proteome</keyword>
<protein>
    <recommendedName>
        <fullName evidence="3">G domain-containing protein</fullName>
    </recommendedName>
</protein>
<name>A0ABC8LKJ1_ERUVS</name>
<dbReference type="Gene3D" id="3.40.50.300">
    <property type="entry name" value="P-loop containing nucleotide triphosphate hydrolases"/>
    <property type="match status" value="1"/>
</dbReference>
<proteinExistence type="predicted"/>
<dbReference type="Proteomes" id="UP001642260">
    <property type="component" value="Unassembled WGS sequence"/>
</dbReference>